<dbReference type="Gene3D" id="3.30.70.990">
    <property type="entry name" value="YajQ-like, domain 2"/>
    <property type="match status" value="1"/>
</dbReference>
<protein>
    <submittedName>
        <fullName evidence="3">Uncharacterized protein</fullName>
    </submittedName>
</protein>
<evidence type="ECO:0000256" key="1">
    <source>
        <dbReference type="ARBA" id="ARBA00022741"/>
    </source>
</evidence>
<dbReference type="AlphaFoldDB" id="A0A381RDW7"/>
<dbReference type="EMBL" id="UINC01001855">
    <property type="protein sequence ID" value="SUZ89972.1"/>
    <property type="molecule type" value="Genomic_DNA"/>
</dbReference>
<dbReference type="HAMAP" id="MF_00632">
    <property type="entry name" value="UPF0234"/>
    <property type="match status" value="1"/>
</dbReference>
<dbReference type="SUPFAM" id="SSF89963">
    <property type="entry name" value="YajQ-like"/>
    <property type="match status" value="2"/>
</dbReference>
<dbReference type="PANTHER" id="PTHR30476">
    <property type="entry name" value="UPF0234 PROTEIN YAJQ"/>
    <property type="match status" value="1"/>
</dbReference>
<dbReference type="CDD" id="cd11740">
    <property type="entry name" value="YajQ_like"/>
    <property type="match status" value="1"/>
</dbReference>
<name>A0A381RDW7_9ZZZZ</name>
<keyword evidence="1" id="KW-0547">Nucleotide-binding</keyword>
<reference evidence="3" key="1">
    <citation type="submission" date="2018-05" db="EMBL/GenBank/DDBJ databases">
        <authorList>
            <person name="Lanie J.A."/>
            <person name="Ng W.-L."/>
            <person name="Kazmierczak K.M."/>
            <person name="Andrzejewski T.M."/>
            <person name="Davidsen T.M."/>
            <person name="Wayne K.J."/>
            <person name="Tettelin H."/>
            <person name="Glass J.I."/>
            <person name="Rusch D."/>
            <person name="Podicherti R."/>
            <person name="Tsui H.-C.T."/>
            <person name="Winkler M.E."/>
        </authorList>
    </citation>
    <scope>NUCLEOTIDE SEQUENCE</scope>
</reference>
<dbReference type="InterPro" id="IPR036183">
    <property type="entry name" value="YajQ-like_sf"/>
</dbReference>
<gene>
    <name evidence="3" type="ORF">METZ01_LOCUS42826</name>
</gene>
<dbReference type="Gene3D" id="3.30.70.860">
    <property type="match status" value="1"/>
</dbReference>
<dbReference type="InterPro" id="IPR007551">
    <property type="entry name" value="YajQ/Smlt4090-like"/>
</dbReference>
<dbReference type="NCBIfam" id="NF003819">
    <property type="entry name" value="PRK05412.1"/>
    <property type="match status" value="1"/>
</dbReference>
<comment type="similarity">
    <text evidence="2">Belongs to the YajQ family.</text>
</comment>
<sequence>MPSFDVVSRLDFQEIDNAIGNATREILNRYDFKGSNTSIERKDNDLTVVTDDELKLKQVHELIITHIVRRKVDPLCLSKGNVEKAGGNKIRQFYKLLEGIEQSISKKITADVKSSKIKVQVKINGSELRIDGKKKDDLQTVMQMIKDSNLGIPIQFVNYRD</sequence>
<dbReference type="PANTHER" id="PTHR30476:SF0">
    <property type="entry name" value="UPF0234 PROTEIN YAJQ"/>
    <property type="match status" value="1"/>
</dbReference>
<proteinExistence type="inferred from homology"/>
<dbReference type="GO" id="GO:0000166">
    <property type="term" value="F:nucleotide binding"/>
    <property type="evidence" value="ECO:0007669"/>
    <property type="project" value="UniProtKB-KW"/>
</dbReference>
<dbReference type="GO" id="GO:0005829">
    <property type="term" value="C:cytosol"/>
    <property type="evidence" value="ECO:0007669"/>
    <property type="project" value="TreeGrafter"/>
</dbReference>
<evidence type="ECO:0000313" key="3">
    <source>
        <dbReference type="EMBL" id="SUZ89972.1"/>
    </source>
</evidence>
<dbReference type="Pfam" id="PF04461">
    <property type="entry name" value="YajQ"/>
    <property type="match status" value="1"/>
</dbReference>
<dbReference type="InterPro" id="IPR035571">
    <property type="entry name" value="UPF0234-like_C"/>
</dbReference>
<dbReference type="InterPro" id="IPR035570">
    <property type="entry name" value="UPF0234_N"/>
</dbReference>
<evidence type="ECO:0000256" key="2">
    <source>
        <dbReference type="ARBA" id="ARBA00093450"/>
    </source>
</evidence>
<accession>A0A381RDW7</accession>
<organism evidence="3">
    <name type="scientific">marine metagenome</name>
    <dbReference type="NCBI Taxonomy" id="408172"/>
    <lineage>
        <taxon>unclassified sequences</taxon>
        <taxon>metagenomes</taxon>
        <taxon>ecological metagenomes</taxon>
    </lineage>
</organism>